<dbReference type="AlphaFoldDB" id="A0A1X6Z709"/>
<dbReference type="Pfam" id="PF05036">
    <property type="entry name" value="SPOR"/>
    <property type="match status" value="1"/>
</dbReference>
<dbReference type="SUPFAM" id="SSF110997">
    <property type="entry name" value="Sporulation related repeat"/>
    <property type="match status" value="1"/>
</dbReference>
<dbReference type="EMBL" id="FWFN01000003">
    <property type="protein sequence ID" value="SLN40716.1"/>
    <property type="molecule type" value="Genomic_DNA"/>
</dbReference>
<dbReference type="InterPro" id="IPR036680">
    <property type="entry name" value="SPOR-like_sf"/>
</dbReference>
<feature type="compositionally biased region" description="Low complexity" evidence="1">
    <location>
        <begin position="199"/>
        <end position="208"/>
    </location>
</feature>
<dbReference type="InterPro" id="IPR007730">
    <property type="entry name" value="SPOR-like_dom"/>
</dbReference>
<evidence type="ECO:0000256" key="1">
    <source>
        <dbReference type="SAM" id="MobiDB-lite"/>
    </source>
</evidence>
<feature type="domain" description="SPOR" evidence="2">
    <location>
        <begin position="272"/>
        <end position="351"/>
    </location>
</feature>
<dbReference type="PROSITE" id="PS51724">
    <property type="entry name" value="SPOR"/>
    <property type="match status" value="1"/>
</dbReference>
<evidence type="ECO:0000313" key="3">
    <source>
        <dbReference type="EMBL" id="SLN40716.1"/>
    </source>
</evidence>
<dbReference type="OrthoDB" id="9766672at2"/>
<dbReference type="RefSeq" id="WP_085887725.1">
    <property type="nucleotide sequence ID" value="NZ_FWFN01000003.1"/>
</dbReference>
<gene>
    <name evidence="3" type="ORF">PSM7751_01872</name>
</gene>
<dbReference type="GO" id="GO:0042834">
    <property type="term" value="F:peptidoglycan binding"/>
    <property type="evidence" value="ECO:0007669"/>
    <property type="project" value="InterPro"/>
</dbReference>
<feature type="compositionally biased region" description="Low complexity" evidence="1">
    <location>
        <begin position="231"/>
        <end position="259"/>
    </location>
</feature>
<reference evidence="3 4" key="1">
    <citation type="submission" date="2017-03" db="EMBL/GenBank/DDBJ databases">
        <authorList>
            <person name="Afonso C.L."/>
            <person name="Miller P.J."/>
            <person name="Scott M.A."/>
            <person name="Spackman E."/>
            <person name="Goraichik I."/>
            <person name="Dimitrov K.M."/>
            <person name="Suarez D.L."/>
            <person name="Swayne D.E."/>
        </authorList>
    </citation>
    <scope>NUCLEOTIDE SEQUENCE [LARGE SCALE GENOMIC DNA]</scope>
    <source>
        <strain evidence="3 4">CECT 7751</strain>
    </source>
</reference>
<dbReference type="Proteomes" id="UP000193963">
    <property type="component" value="Unassembled WGS sequence"/>
</dbReference>
<proteinExistence type="predicted"/>
<evidence type="ECO:0000259" key="2">
    <source>
        <dbReference type="PROSITE" id="PS51724"/>
    </source>
</evidence>
<organism evidence="3 4">
    <name type="scientific">Pseudooceanicola marinus</name>
    <dbReference type="NCBI Taxonomy" id="396013"/>
    <lineage>
        <taxon>Bacteria</taxon>
        <taxon>Pseudomonadati</taxon>
        <taxon>Pseudomonadota</taxon>
        <taxon>Alphaproteobacteria</taxon>
        <taxon>Rhodobacterales</taxon>
        <taxon>Paracoccaceae</taxon>
        <taxon>Pseudooceanicola</taxon>
    </lineage>
</organism>
<feature type="region of interest" description="Disordered" evidence="1">
    <location>
        <begin position="199"/>
        <end position="259"/>
    </location>
</feature>
<protein>
    <submittedName>
        <fullName evidence="3">Sporulation related domain protein</fullName>
    </submittedName>
</protein>
<dbReference type="PROSITE" id="PS51257">
    <property type="entry name" value="PROKAR_LIPOPROTEIN"/>
    <property type="match status" value="1"/>
</dbReference>
<evidence type="ECO:0000313" key="4">
    <source>
        <dbReference type="Proteomes" id="UP000193963"/>
    </source>
</evidence>
<accession>A0A1X6Z709</accession>
<dbReference type="Gene3D" id="3.30.70.1070">
    <property type="entry name" value="Sporulation related repeat"/>
    <property type="match status" value="1"/>
</dbReference>
<sequence length="351" mass="36206">MFQGPRTAQPHPFPFRTAVAALALLALGACQEGGQLQLFQASQDSPPASAGDGRSTRLIERDIEAPDVFQVTEAGLWDGRPSLGGVWVAHPDVTEPERVLIRNTSNDSFVIGALFRRETMGPGPRLQVSSDAAAALDMLAGAPEELNVTALRRETVDPDPVEPAPLPAAAGMPAAAEVEATALDPAPGAEVTAAPNATAGNAAGASEEAQPRKSGGLFGWLRKDRAPKPAPTAGTTASTAGSLSSAAPTEVSATPLDAPAPATAPVAQAAAVSSLDKPYIQLGIFSIRENAQNTATAMRQRALDVSVLTQESAGKTFYRVIAGPAQSTEQRATMLQIVKDAGFTDAYPVTN</sequence>
<name>A0A1X6Z709_9RHOB</name>
<keyword evidence="4" id="KW-1185">Reference proteome</keyword>